<dbReference type="InterPro" id="IPR051257">
    <property type="entry name" value="Diverse_CBS-Domain"/>
</dbReference>
<feature type="domain" description="CBS" evidence="4">
    <location>
        <begin position="11"/>
        <end position="70"/>
    </location>
</feature>
<evidence type="ECO:0000313" key="6">
    <source>
        <dbReference type="Proteomes" id="UP001223390"/>
    </source>
</evidence>
<dbReference type="CDD" id="cd04586">
    <property type="entry name" value="CBS_pair_BON_assoc"/>
    <property type="match status" value="1"/>
</dbReference>
<dbReference type="PANTHER" id="PTHR43080:SF29">
    <property type="entry name" value="OS02G0818000 PROTEIN"/>
    <property type="match status" value="1"/>
</dbReference>
<proteinExistence type="predicted"/>
<keyword evidence="6" id="KW-1185">Reference proteome</keyword>
<dbReference type="PROSITE" id="PS51371">
    <property type="entry name" value="CBS"/>
    <property type="match status" value="2"/>
</dbReference>
<evidence type="ECO:0000256" key="1">
    <source>
        <dbReference type="ARBA" id="ARBA00023122"/>
    </source>
</evidence>
<dbReference type="SUPFAM" id="SSF54631">
    <property type="entry name" value="CBS-domain pair"/>
    <property type="match status" value="1"/>
</dbReference>
<keyword evidence="1 2" id="KW-0129">CBS domain</keyword>
<reference evidence="5 6" key="1">
    <citation type="submission" date="2023-05" db="EMBL/GenBank/DDBJ databases">
        <title>Sequencing and Assembly of Streptomyces sp. NP73.</title>
        <authorList>
            <person name="Konwar A.N."/>
            <person name="Saikia K."/>
            <person name="Thakur D."/>
        </authorList>
    </citation>
    <scope>NUCLEOTIDE SEQUENCE [LARGE SCALE GENOMIC DNA]</scope>
    <source>
        <strain evidence="5 6">NP73</strain>
    </source>
</reference>
<dbReference type="PANTHER" id="PTHR43080">
    <property type="entry name" value="CBS DOMAIN-CONTAINING PROTEIN CBSX3, MITOCHONDRIAL"/>
    <property type="match status" value="1"/>
</dbReference>
<dbReference type="PIRSF" id="PIRSF036990">
    <property type="entry name" value="UCP036990_CBS_BON"/>
    <property type="match status" value="1"/>
</dbReference>
<dbReference type="Gene3D" id="3.10.580.10">
    <property type="entry name" value="CBS-domain"/>
    <property type="match status" value="1"/>
</dbReference>
<name>A0ABT7GQV5_9ACTN</name>
<dbReference type="RefSeq" id="WP_285341498.1">
    <property type="nucleotide sequence ID" value="NZ_JASITI010000009.1"/>
</dbReference>
<evidence type="ECO:0000259" key="3">
    <source>
        <dbReference type="PROSITE" id="PS50914"/>
    </source>
</evidence>
<evidence type="ECO:0000313" key="5">
    <source>
        <dbReference type="EMBL" id="MDK9495977.1"/>
    </source>
</evidence>
<evidence type="ECO:0000256" key="2">
    <source>
        <dbReference type="PROSITE-ProRule" id="PRU00703"/>
    </source>
</evidence>
<feature type="domain" description="BON" evidence="3">
    <location>
        <begin position="129"/>
        <end position="198"/>
    </location>
</feature>
<gene>
    <name evidence="5" type="ORF">QEZ40_007466</name>
</gene>
<dbReference type="SMART" id="SM00116">
    <property type="entry name" value="CBS"/>
    <property type="match status" value="2"/>
</dbReference>
<dbReference type="EMBL" id="JASITI010000009">
    <property type="protein sequence ID" value="MDK9495977.1"/>
    <property type="molecule type" value="Genomic_DNA"/>
</dbReference>
<accession>A0ABT7GQV5</accession>
<dbReference type="PROSITE" id="PS50914">
    <property type="entry name" value="BON"/>
    <property type="match status" value="1"/>
</dbReference>
<dbReference type="Pfam" id="PF00571">
    <property type="entry name" value="CBS"/>
    <property type="match status" value="2"/>
</dbReference>
<organism evidence="5 6">
    <name type="scientific">Streptomyces katrae</name>
    <dbReference type="NCBI Taxonomy" id="68223"/>
    <lineage>
        <taxon>Bacteria</taxon>
        <taxon>Bacillati</taxon>
        <taxon>Actinomycetota</taxon>
        <taxon>Actinomycetes</taxon>
        <taxon>Kitasatosporales</taxon>
        <taxon>Streptomycetaceae</taxon>
        <taxon>Streptomyces</taxon>
    </lineage>
</organism>
<dbReference type="Pfam" id="PF04972">
    <property type="entry name" value="BON"/>
    <property type="match status" value="1"/>
</dbReference>
<sequence length="200" mass="21290">MKHLRNVDDVMTHAVISVDRGTAFKDIVEALRMWNVSALPVLDQGGQVVGVVSEADLLLKPRGADTAHDTTAEQLMTRPAVTVTKGATIPTAARLMARGHLKRLPVVDGDGRLVGVVSRGDLLKVFLRPDEDIGAEVRELLVYQLIPHGPGEVHVRVANGIAYLNGSLQDPAMEDILVRAAGTVPGVVDVKADFTAPVSA</sequence>
<dbReference type="InterPro" id="IPR000644">
    <property type="entry name" value="CBS_dom"/>
</dbReference>
<comment type="caution">
    <text evidence="5">The sequence shown here is derived from an EMBL/GenBank/DDBJ whole genome shotgun (WGS) entry which is preliminary data.</text>
</comment>
<dbReference type="InterPro" id="IPR017080">
    <property type="entry name" value="UCP036990_CBS_BON"/>
</dbReference>
<evidence type="ECO:0000259" key="4">
    <source>
        <dbReference type="PROSITE" id="PS51371"/>
    </source>
</evidence>
<dbReference type="Proteomes" id="UP001223390">
    <property type="component" value="Unassembled WGS sequence"/>
</dbReference>
<protein>
    <submittedName>
        <fullName evidence="5">CBS domain-containing protein</fullName>
    </submittedName>
</protein>
<feature type="domain" description="CBS" evidence="4">
    <location>
        <begin position="76"/>
        <end position="133"/>
    </location>
</feature>
<dbReference type="InterPro" id="IPR007055">
    <property type="entry name" value="BON_dom"/>
</dbReference>
<dbReference type="InterPro" id="IPR046342">
    <property type="entry name" value="CBS_dom_sf"/>
</dbReference>